<reference evidence="1" key="1">
    <citation type="journal article" date="2014" name="Front. Microbiol.">
        <title>High frequency of phylogenetically diverse reductive dehalogenase-homologous genes in deep subseafloor sedimentary metagenomes.</title>
        <authorList>
            <person name="Kawai M."/>
            <person name="Futagami T."/>
            <person name="Toyoda A."/>
            <person name="Takaki Y."/>
            <person name="Nishi S."/>
            <person name="Hori S."/>
            <person name="Arai W."/>
            <person name="Tsubouchi T."/>
            <person name="Morono Y."/>
            <person name="Uchiyama I."/>
            <person name="Ito T."/>
            <person name="Fujiyama A."/>
            <person name="Inagaki F."/>
            <person name="Takami H."/>
        </authorList>
    </citation>
    <scope>NUCLEOTIDE SEQUENCE</scope>
    <source>
        <strain evidence="1">Expedition CK06-06</strain>
    </source>
</reference>
<evidence type="ECO:0000313" key="1">
    <source>
        <dbReference type="EMBL" id="GAG09938.1"/>
    </source>
</evidence>
<protein>
    <submittedName>
        <fullName evidence="1">Uncharacterized protein</fullName>
    </submittedName>
</protein>
<sequence length="118" mass="12977">GGTIIRTEDSTCIVLDTIPIEHPDGVVACGFGRVSFNPNLKSTEVLFELTCDGNYPSGAEFVVDRIGTFDYTTNEFTILDTLIGIESCSAPVYAPDGRKIALLDNDDFKAYIIYREEK</sequence>
<feature type="non-terminal residue" evidence="1">
    <location>
        <position position="1"/>
    </location>
</feature>
<organism evidence="1">
    <name type="scientific">marine sediment metagenome</name>
    <dbReference type="NCBI Taxonomy" id="412755"/>
    <lineage>
        <taxon>unclassified sequences</taxon>
        <taxon>metagenomes</taxon>
        <taxon>ecological metagenomes</taxon>
    </lineage>
</organism>
<gene>
    <name evidence="1" type="ORF">S01H1_39054</name>
</gene>
<comment type="caution">
    <text evidence="1">The sequence shown here is derived from an EMBL/GenBank/DDBJ whole genome shotgun (WGS) entry which is preliminary data.</text>
</comment>
<accession>X0VBT3</accession>
<dbReference type="AlphaFoldDB" id="X0VBT3"/>
<dbReference type="EMBL" id="BARS01024612">
    <property type="protein sequence ID" value="GAG09938.1"/>
    <property type="molecule type" value="Genomic_DNA"/>
</dbReference>
<proteinExistence type="predicted"/>
<name>X0VBT3_9ZZZZ</name>